<dbReference type="VEuPathDB" id="GiardiaDB:GMRT_10841"/>
<organism evidence="5 6">
    <name type="scientific">Giardia muris</name>
    <dbReference type="NCBI Taxonomy" id="5742"/>
    <lineage>
        <taxon>Eukaryota</taxon>
        <taxon>Metamonada</taxon>
        <taxon>Diplomonadida</taxon>
        <taxon>Hexamitidae</taxon>
        <taxon>Giardiinae</taxon>
        <taxon>Giardia</taxon>
    </lineage>
</organism>
<dbReference type="Pfam" id="PF03870">
    <property type="entry name" value="RNA_pol_Rpb8"/>
    <property type="match status" value="1"/>
</dbReference>
<dbReference type="PANTHER" id="PTHR10917:SF0">
    <property type="entry name" value="DNA-DIRECTED RNA POLYMERASES I, II, AND III SUBUNIT RPABC3"/>
    <property type="match status" value="1"/>
</dbReference>
<evidence type="ECO:0000313" key="5">
    <source>
        <dbReference type="EMBL" id="TNJ27538.1"/>
    </source>
</evidence>
<accession>A0A4Z1SVC5</accession>
<dbReference type="EMBL" id="VDLU01000003">
    <property type="protein sequence ID" value="TNJ27538.1"/>
    <property type="molecule type" value="Genomic_DNA"/>
</dbReference>
<dbReference type="PANTHER" id="PTHR10917">
    <property type="entry name" value="DNA-DIRECTED RNA POLYMERASES I, II, AND III SUBUNIT RPABC3"/>
    <property type="match status" value="1"/>
</dbReference>
<comment type="caution">
    <text evidence="5">The sequence shown here is derived from an EMBL/GenBank/DDBJ whole genome shotgun (WGS) entry which is preliminary data.</text>
</comment>
<keyword evidence="3 4" id="KW-0539">Nucleus</keyword>
<evidence type="ECO:0000256" key="2">
    <source>
        <dbReference type="ARBA" id="ARBA00008912"/>
    </source>
</evidence>
<dbReference type="PIRSF" id="PIRSF000779">
    <property type="entry name" value="RNA_pol_Rpb8"/>
    <property type="match status" value="1"/>
</dbReference>
<name>A0A4Z1SVC5_GIAMU</name>
<evidence type="ECO:0000313" key="6">
    <source>
        <dbReference type="Proteomes" id="UP000315496"/>
    </source>
</evidence>
<dbReference type="Proteomes" id="UP000315496">
    <property type="component" value="Chromosome 3"/>
</dbReference>
<dbReference type="GO" id="GO:0005665">
    <property type="term" value="C:RNA polymerase II, core complex"/>
    <property type="evidence" value="ECO:0007669"/>
    <property type="project" value="UniProtKB-UniRule"/>
</dbReference>
<dbReference type="SMART" id="SM00658">
    <property type="entry name" value="RPOL8c"/>
    <property type="match status" value="1"/>
</dbReference>
<comment type="function">
    <text evidence="4">DNA-dependent RNA polymerase catalyzes the transcription of DNA into RNA using the four ribonucleoside triphosphates as substrates. Common component of RNA polymerases I, II and III which synthesize ribosomal RNA precursors, mRNA precursors and many functional non-coding RNAs, and small RNAs, such as 5S rRNA and tRNAs, respectively.</text>
</comment>
<dbReference type="GO" id="GO:0003899">
    <property type="term" value="F:DNA-directed RNA polymerase activity"/>
    <property type="evidence" value="ECO:0007669"/>
    <property type="project" value="UniProtKB-UniRule"/>
</dbReference>
<keyword evidence="6" id="KW-1185">Reference proteome</keyword>
<evidence type="ECO:0000256" key="1">
    <source>
        <dbReference type="ARBA" id="ARBA00004123"/>
    </source>
</evidence>
<evidence type="ECO:0000256" key="4">
    <source>
        <dbReference type="PIRNR" id="PIRNR000779"/>
    </source>
</evidence>
<comment type="subcellular location">
    <subcellularLocation>
        <location evidence="1">Nucleus</location>
    </subcellularLocation>
</comment>
<dbReference type="AlphaFoldDB" id="A0A4Z1SVC5"/>
<dbReference type="GO" id="GO:0005736">
    <property type="term" value="C:RNA polymerase I complex"/>
    <property type="evidence" value="ECO:0007669"/>
    <property type="project" value="TreeGrafter"/>
</dbReference>
<dbReference type="InterPro" id="IPR005570">
    <property type="entry name" value="RPABC3"/>
</dbReference>
<dbReference type="GO" id="GO:0005666">
    <property type="term" value="C:RNA polymerase III complex"/>
    <property type="evidence" value="ECO:0007669"/>
    <property type="project" value="TreeGrafter"/>
</dbReference>
<dbReference type="SUPFAM" id="SSF50249">
    <property type="entry name" value="Nucleic acid-binding proteins"/>
    <property type="match status" value="1"/>
</dbReference>
<dbReference type="GO" id="GO:0006351">
    <property type="term" value="P:DNA-templated transcription"/>
    <property type="evidence" value="ECO:0007669"/>
    <property type="project" value="UniProtKB-UniRule"/>
</dbReference>
<comment type="similarity">
    <text evidence="2 4">Belongs to the eukaryotic RPB8 RNA polymerase subunit family.</text>
</comment>
<sequence length="149" mass="17041">MTLLASTFRIKGFDETCSKYYDCIRRVMLESPDHSIEVVLDYNYELYPALKTHAQSVELRFVTQLNVDAESIRADDAAYNPRLPELLERGVPGLNYAMHGTVFEFKAEEERVSIYTSFGGLICKLTAPQAVAKEFRFGMKLYLFCCNTL</sequence>
<dbReference type="InterPro" id="IPR012340">
    <property type="entry name" value="NA-bd_OB-fold"/>
</dbReference>
<proteinExistence type="inferred from homology"/>
<dbReference type="OrthoDB" id="20018at2759"/>
<gene>
    <name evidence="5" type="ORF">GMRT_10841</name>
</gene>
<evidence type="ECO:0000256" key="3">
    <source>
        <dbReference type="ARBA" id="ARBA00023242"/>
    </source>
</evidence>
<dbReference type="Gene3D" id="2.40.50.140">
    <property type="entry name" value="Nucleic acid-binding proteins"/>
    <property type="match status" value="1"/>
</dbReference>
<protein>
    <recommendedName>
        <fullName evidence="4">DNA-directed RNA polymerases I, II, and III subunit RPABC3</fullName>
    </recommendedName>
</protein>
<reference evidence="5 6" key="1">
    <citation type="submission" date="2019-05" db="EMBL/GenBank/DDBJ databases">
        <title>The compact genome of Giardia muris reveals important steps in the evolution of intestinal protozoan parasites.</title>
        <authorList>
            <person name="Xu F."/>
            <person name="Jimenez-Gonzalez A."/>
            <person name="Einarsson E."/>
            <person name="Astvaldsson A."/>
            <person name="Peirasmaki D."/>
            <person name="Eckmann L."/>
            <person name="Andersson J.O."/>
            <person name="Svard S.G."/>
            <person name="Jerlstrom-Hultqvist J."/>
        </authorList>
    </citation>
    <scope>NUCLEOTIDE SEQUENCE [LARGE SCALE GENOMIC DNA]</scope>
    <source>
        <strain evidence="5 6">Roberts-Thomson</strain>
    </source>
</reference>